<comment type="pathway">
    <text evidence="2">Protein modification; protein ubiquitination.</text>
</comment>
<keyword evidence="5" id="KW-0479">Metal-binding</keyword>
<comment type="catalytic activity">
    <reaction evidence="1">
        <text>S-ubiquitinyl-[E2 ubiquitin-conjugating enzyme]-L-cysteine + [acceptor protein]-L-lysine = [E2 ubiquitin-conjugating enzyme]-L-cysteine + N(6)-ubiquitinyl-[acceptor protein]-L-lysine.</text>
        <dbReference type="EC" id="2.3.2.27"/>
    </reaction>
</comment>
<dbReference type="EC" id="2.3.2.27" evidence="3"/>
<dbReference type="SMART" id="SM00184">
    <property type="entry name" value="RING"/>
    <property type="match status" value="2"/>
</dbReference>
<feature type="compositionally biased region" description="Basic and acidic residues" evidence="14">
    <location>
        <begin position="623"/>
        <end position="632"/>
    </location>
</feature>
<keyword evidence="6 12" id="KW-0863">Zinc-finger</keyword>
<dbReference type="Pfam" id="PF00097">
    <property type="entry name" value="zf-C3HC4"/>
    <property type="match status" value="1"/>
</dbReference>
<evidence type="ECO:0000256" key="2">
    <source>
        <dbReference type="ARBA" id="ARBA00004906"/>
    </source>
</evidence>
<proteinExistence type="predicted"/>
<evidence type="ECO:0000256" key="8">
    <source>
        <dbReference type="ARBA" id="ARBA00022833"/>
    </source>
</evidence>
<keyword evidence="7" id="KW-0833">Ubl conjugation pathway</keyword>
<dbReference type="InterPro" id="IPR018957">
    <property type="entry name" value="Znf_C3HC4_RING-type"/>
</dbReference>
<feature type="domain" description="YDG" evidence="16">
    <location>
        <begin position="275"/>
        <end position="425"/>
    </location>
</feature>
<evidence type="ECO:0000259" key="16">
    <source>
        <dbReference type="PROSITE" id="PS51015"/>
    </source>
</evidence>
<dbReference type="InterPro" id="IPR027370">
    <property type="entry name" value="Znf-RING_euk"/>
</dbReference>
<evidence type="ECO:0000256" key="6">
    <source>
        <dbReference type="ARBA" id="ARBA00022771"/>
    </source>
</evidence>
<evidence type="ECO:0000313" key="17">
    <source>
        <dbReference type="Proteomes" id="UP000694864"/>
    </source>
</evidence>
<dbReference type="RefSeq" id="XP_010470314.1">
    <property type="nucleotide sequence ID" value="XM_010472012.2"/>
</dbReference>
<keyword evidence="9" id="KW-0156">Chromatin regulator</keyword>
<dbReference type="InterPro" id="IPR013083">
    <property type="entry name" value="Znf_RING/FYVE/PHD"/>
</dbReference>
<dbReference type="SUPFAM" id="SSF57903">
    <property type="entry name" value="FYVE/PHD zinc finger"/>
    <property type="match status" value="1"/>
</dbReference>
<dbReference type="InterPro" id="IPR001965">
    <property type="entry name" value="Znf_PHD"/>
</dbReference>
<name>A0ABM0WFE2_CAMSA</name>
<keyword evidence="8" id="KW-0862">Zinc</keyword>
<dbReference type="PANTHER" id="PTHR14140:SF46">
    <property type="entry name" value="E3 UBIQUITIN-PROTEIN LIGASE ORTHRUS 1-RELATED"/>
    <property type="match status" value="1"/>
</dbReference>
<dbReference type="InterPro" id="IPR017907">
    <property type="entry name" value="Znf_RING_CS"/>
</dbReference>
<evidence type="ECO:0000256" key="3">
    <source>
        <dbReference type="ARBA" id="ARBA00012483"/>
    </source>
</evidence>
<feature type="compositionally biased region" description="Acidic residues" evidence="14">
    <location>
        <begin position="596"/>
        <end position="620"/>
    </location>
</feature>
<evidence type="ECO:0000256" key="11">
    <source>
        <dbReference type="ARBA" id="ARBA00023242"/>
    </source>
</evidence>
<dbReference type="InterPro" id="IPR015947">
    <property type="entry name" value="PUA-like_sf"/>
</dbReference>
<sequence length="652" mass="72678">MASRVIQLPCNGNGVCMRCKSKPLPEVTLTCGTCVTPWHVSCLSSPPETLAFTFDWLCPDCSGDIDPLPVSGVAAGYGSVGSDLVAAIHAIEADSSLSAEEKARKRQQVMSGKAVAEDDEEEEKKKMKKGKGKSDVLSTLDENLICFYCMSLLDLPVTTPCGHNVCLKCFKKWMSANKKPTCGKCRTVVPLKIARDPRINLSIVAAIRLAKHPKRADDAGTSKDRHFVSNQDRPEKAFTTERAKKTGNANASGGRIFVTIPNDHFGPIPAENDPRRNLGVLVGESWADRQECRQWGVHFPLVPGIAGQAKHGAQSVVLSGGYVDDEDHGEWFIYTGSGGRDLSRNKRTAKIQSHDQVFKNKNAALRLSCKMGYPVRVIRSHKVMCHSAYAPMEGVRYDGVYRIEKCWRKVGKQGSFHVCRYLFVRCDNEPAPWTSDEQGDRPRPIPNVPELNMAMDLFERKESPSWDFDEGEGRWRWMKPPPASKLRVNKERKSLRTAKSNTVRGKLLKEFSCLICRQVMTLPVTTPCAHNFCKPCLEDKFAGTTLMRERSRGGRTLRAKKNVMNCPCCPTDLSDFLPNLQVNRDVMDLIERLKNEEEESAEPEGDEGECSGTSSEEETDVFVSEKNEQPKKRIKLDTDAVITESVVESDME</sequence>
<feature type="region of interest" description="Disordered" evidence="14">
    <location>
        <begin position="109"/>
        <end position="132"/>
    </location>
</feature>
<evidence type="ECO:0000256" key="13">
    <source>
        <dbReference type="PROSITE-ProRule" id="PRU00358"/>
    </source>
</evidence>
<comment type="subcellular location">
    <subcellularLocation>
        <location evidence="13">Nucleus</location>
    </subcellularLocation>
</comment>
<dbReference type="GeneID" id="104750242"/>
<evidence type="ECO:0000256" key="12">
    <source>
        <dbReference type="PROSITE-ProRule" id="PRU00175"/>
    </source>
</evidence>
<feature type="domain" description="RING-type" evidence="15">
    <location>
        <begin position="146"/>
        <end position="186"/>
    </location>
</feature>
<keyword evidence="11 13" id="KW-0539">Nucleus</keyword>
<dbReference type="PANTHER" id="PTHR14140">
    <property type="entry name" value="E3 UBIQUITIN-PROTEIN LIGASE UHRF-RELATED"/>
    <property type="match status" value="1"/>
</dbReference>
<protein>
    <recommendedName>
        <fullName evidence="3">RING-type E3 ubiquitin transferase</fullName>
        <ecNumber evidence="3">2.3.2.27</ecNumber>
    </recommendedName>
</protein>
<dbReference type="Pfam" id="PF02182">
    <property type="entry name" value="SAD_SRA"/>
    <property type="match status" value="1"/>
</dbReference>
<organism evidence="17 18">
    <name type="scientific">Camelina sativa</name>
    <name type="common">False flax</name>
    <name type="synonym">Myagrum sativum</name>
    <dbReference type="NCBI Taxonomy" id="90675"/>
    <lineage>
        <taxon>Eukaryota</taxon>
        <taxon>Viridiplantae</taxon>
        <taxon>Streptophyta</taxon>
        <taxon>Embryophyta</taxon>
        <taxon>Tracheophyta</taxon>
        <taxon>Spermatophyta</taxon>
        <taxon>Magnoliopsida</taxon>
        <taxon>eudicotyledons</taxon>
        <taxon>Gunneridae</taxon>
        <taxon>Pentapetalae</taxon>
        <taxon>rosids</taxon>
        <taxon>malvids</taxon>
        <taxon>Brassicales</taxon>
        <taxon>Brassicaceae</taxon>
        <taxon>Camelineae</taxon>
        <taxon>Camelina</taxon>
    </lineage>
</organism>
<dbReference type="PROSITE" id="PS51015">
    <property type="entry name" value="YDG"/>
    <property type="match status" value="1"/>
</dbReference>
<dbReference type="Proteomes" id="UP000694864">
    <property type="component" value="Chromosome 16"/>
</dbReference>
<dbReference type="SMART" id="SM00249">
    <property type="entry name" value="PHD"/>
    <property type="match status" value="1"/>
</dbReference>
<evidence type="ECO:0000313" key="18">
    <source>
        <dbReference type="RefSeq" id="XP_010470314.1"/>
    </source>
</evidence>
<keyword evidence="17" id="KW-1185">Reference proteome</keyword>
<dbReference type="PROSITE" id="PS00518">
    <property type="entry name" value="ZF_RING_1"/>
    <property type="match status" value="1"/>
</dbReference>
<dbReference type="InterPro" id="IPR011011">
    <property type="entry name" value="Znf_FYVE_PHD"/>
</dbReference>
<dbReference type="InterPro" id="IPR003105">
    <property type="entry name" value="SRA_YDG"/>
</dbReference>
<dbReference type="Pfam" id="PF13445">
    <property type="entry name" value="zf-RING_UBOX"/>
    <property type="match status" value="1"/>
</dbReference>
<evidence type="ECO:0000256" key="5">
    <source>
        <dbReference type="ARBA" id="ARBA00022723"/>
    </source>
</evidence>
<keyword evidence="4" id="KW-0808">Transferase</keyword>
<evidence type="ECO:0000256" key="1">
    <source>
        <dbReference type="ARBA" id="ARBA00000900"/>
    </source>
</evidence>
<reference evidence="18" key="2">
    <citation type="submission" date="2025-08" db="UniProtKB">
        <authorList>
            <consortium name="RefSeq"/>
        </authorList>
    </citation>
    <scope>IDENTIFICATION</scope>
    <source>
        <tissue evidence="18">Leaf</tissue>
    </source>
</reference>
<keyword evidence="10" id="KW-0238">DNA-binding</keyword>
<evidence type="ECO:0000259" key="15">
    <source>
        <dbReference type="PROSITE" id="PS50089"/>
    </source>
</evidence>
<dbReference type="PROSITE" id="PS50089">
    <property type="entry name" value="ZF_RING_2"/>
    <property type="match status" value="2"/>
</dbReference>
<gene>
    <name evidence="18" type="primary">LOC104750242</name>
</gene>
<evidence type="ECO:0000256" key="4">
    <source>
        <dbReference type="ARBA" id="ARBA00022679"/>
    </source>
</evidence>
<dbReference type="Gene3D" id="3.30.40.10">
    <property type="entry name" value="Zinc/RING finger domain, C3HC4 (zinc finger)"/>
    <property type="match status" value="3"/>
</dbReference>
<reference evidence="17" key="1">
    <citation type="journal article" date="2014" name="Nat. Commun.">
        <title>The emerging biofuel crop Camelina sativa retains a highly undifferentiated hexaploid genome structure.</title>
        <authorList>
            <person name="Kagale S."/>
            <person name="Koh C."/>
            <person name="Nixon J."/>
            <person name="Bollina V."/>
            <person name="Clarke W.E."/>
            <person name="Tuteja R."/>
            <person name="Spillane C."/>
            <person name="Robinson S.J."/>
            <person name="Links M.G."/>
            <person name="Clarke C."/>
            <person name="Higgins E.E."/>
            <person name="Huebert T."/>
            <person name="Sharpe A.G."/>
            <person name="Parkin I.A."/>
        </authorList>
    </citation>
    <scope>NUCLEOTIDE SEQUENCE [LARGE SCALE GENOMIC DNA]</scope>
    <source>
        <strain evidence="17">cv. DH55</strain>
    </source>
</reference>
<feature type="region of interest" description="Disordered" evidence="14">
    <location>
        <begin position="215"/>
        <end position="236"/>
    </location>
</feature>
<dbReference type="Gene3D" id="2.30.280.10">
    <property type="entry name" value="SRA-YDG"/>
    <property type="match status" value="1"/>
</dbReference>
<evidence type="ECO:0000256" key="10">
    <source>
        <dbReference type="ARBA" id="ARBA00023125"/>
    </source>
</evidence>
<evidence type="ECO:0000256" key="7">
    <source>
        <dbReference type="ARBA" id="ARBA00022786"/>
    </source>
</evidence>
<dbReference type="InterPro" id="IPR045134">
    <property type="entry name" value="UHRF1/2-like"/>
</dbReference>
<evidence type="ECO:0000256" key="9">
    <source>
        <dbReference type="ARBA" id="ARBA00022853"/>
    </source>
</evidence>
<feature type="region of interest" description="Disordered" evidence="14">
    <location>
        <begin position="595"/>
        <end position="632"/>
    </location>
</feature>
<dbReference type="SMART" id="SM00466">
    <property type="entry name" value="SRA"/>
    <property type="match status" value="1"/>
</dbReference>
<accession>A0ABM0WFE2</accession>
<dbReference type="InterPro" id="IPR019786">
    <property type="entry name" value="Zinc_finger_PHD-type_CS"/>
</dbReference>
<evidence type="ECO:0000256" key="14">
    <source>
        <dbReference type="SAM" id="MobiDB-lite"/>
    </source>
</evidence>
<dbReference type="PROSITE" id="PS01359">
    <property type="entry name" value="ZF_PHD_1"/>
    <property type="match status" value="1"/>
</dbReference>
<feature type="domain" description="RING-type" evidence="15">
    <location>
        <begin position="513"/>
        <end position="569"/>
    </location>
</feature>
<dbReference type="InterPro" id="IPR001841">
    <property type="entry name" value="Znf_RING"/>
</dbReference>
<dbReference type="SUPFAM" id="SSF57850">
    <property type="entry name" value="RING/U-box"/>
    <property type="match status" value="2"/>
</dbReference>
<dbReference type="SUPFAM" id="SSF88697">
    <property type="entry name" value="PUA domain-like"/>
    <property type="match status" value="1"/>
</dbReference>
<dbReference type="InterPro" id="IPR036987">
    <property type="entry name" value="SRA-YDG_sf"/>
</dbReference>